<dbReference type="GO" id="GO:0005762">
    <property type="term" value="C:mitochondrial large ribosomal subunit"/>
    <property type="evidence" value="ECO:0007669"/>
    <property type="project" value="TreeGrafter"/>
</dbReference>
<dbReference type="Pfam" id="PF08561">
    <property type="entry name" value="Ribosomal_L37"/>
    <property type="match status" value="1"/>
</dbReference>
<keyword evidence="8" id="KW-1185">Reference proteome</keyword>
<dbReference type="Proteomes" id="UP000192223">
    <property type="component" value="Unplaced"/>
</dbReference>
<evidence type="ECO:0000256" key="6">
    <source>
        <dbReference type="ARBA" id="ARBA00033752"/>
    </source>
</evidence>
<dbReference type="STRING" id="224129.A0A1W4WGA9"/>
<dbReference type="InParanoid" id="A0A1W4WGA9"/>
<dbReference type="GeneID" id="108735504"/>
<comment type="subcellular location">
    <subcellularLocation>
        <location evidence="1">Mitochondrion</location>
    </subcellularLocation>
</comment>
<reference evidence="9" key="1">
    <citation type="submission" date="2025-08" db="UniProtKB">
        <authorList>
            <consortium name="RefSeq"/>
        </authorList>
    </citation>
    <scope>IDENTIFICATION</scope>
    <source>
        <tissue evidence="9">Entire body</tissue>
    </source>
</reference>
<gene>
    <name evidence="9" type="primary">LOC108735504</name>
</gene>
<keyword evidence="5" id="KW-0687">Ribonucleoprotein</keyword>
<keyword evidence="3 9" id="KW-0689">Ribosomal protein</keyword>
<dbReference type="KEGG" id="apln:108735504"/>
<protein>
    <recommendedName>
        <fullName evidence="7">Large ribosomal subunit protein mL54</fullName>
    </recommendedName>
</protein>
<organism evidence="8 9">
    <name type="scientific">Agrilus planipennis</name>
    <name type="common">Emerald ash borer</name>
    <name type="synonym">Agrilus marcopoli</name>
    <dbReference type="NCBI Taxonomy" id="224129"/>
    <lineage>
        <taxon>Eukaryota</taxon>
        <taxon>Metazoa</taxon>
        <taxon>Ecdysozoa</taxon>
        <taxon>Arthropoda</taxon>
        <taxon>Hexapoda</taxon>
        <taxon>Insecta</taxon>
        <taxon>Pterygota</taxon>
        <taxon>Neoptera</taxon>
        <taxon>Endopterygota</taxon>
        <taxon>Coleoptera</taxon>
        <taxon>Polyphaga</taxon>
        <taxon>Elateriformia</taxon>
        <taxon>Buprestoidea</taxon>
        <taxon>Buprestidae</taxon>
        <taxon>Agrilinae</taxon>
        <taxon>Agrilus</taxon>
    </lineage>
</organism>
<evidence type="ECO:0000256" key="4">
    <source>
        <dbReference type="ARBA" id="ARBA00023128"/>
    </source>
</evidence>
<keyword evidence="4" id="KW-0496">Mitochondrion</keyword>
<comment type="similarity">
    <text evidence="6">Belongs to the mitochondrion-specific ribosomal protein mL54 family.</text>
</comment>
<dbReference type="CTD" id="116541"/>
<evidence type="ECO:0000256" key="5">
    <source>
        <dbReference type="ARBA" id="ARBA00023274"/>
    </source>
</evidence>
<dbReference type="AlphaFoldDB" id="A0A1W4WGA9"/>
<evidence type="ECO:0000256" key="7">
    <source>
        <dbReference type="ARBA" id="ARBA00035179"/>
    </source>
</evidence>
<evidence type="ECO:0000313" key="8">
    <source>
        <dbReference type="Proteomes" id="UP000192223"/>
    </source>
</evidence>
<dbReference type="InterPro" id="IPR013870">
    <property type="entry name" value="Ribosomal_mL54"/>
</dbReference>
<dbReference type="PANTHER" id="PTHR28595">
    <property type="entry name" value="39S RIBOSOMAL PROTEIN L54, MITOCHONDRIAL"/>
    <property type="match status" value="1"/>
</dbReference>
<dbReference type="RefSeq" id="XP_018322991.1">
    <property type="nucleotide sequence ID" value="XM_018467489.2"/>
</dbReference>
<accession>A0A1W4WGA9</accession>
<keyword evidence="2" id="KW-0809">Transit peptide</keyword>
<dbReference type="PANTHER" id="PTHR28595:SF1">
    <property type="entry name" value="LARGE RIBOSOMAL SUBUNIT PROTEIN ML54"/>
    <property type="match status" value="1"/>
</dbReference>
<evidence type="ECO:0000256" key="3">
    <source>
        <dbReference type="ARBA" id="ARBA00022980"/>
    </source>
</evidence>
<dbReference type="GO" id="GO:0003735">
    <property type="term" value="F:structural constituent of ribosome"/>
    <property type="evidence" value="ECO:0007669"/>
    <property type="project" value="TreeGrafter"/>
</dbReference>
<dbReference type="OrthoDB" id="10252718at2759"/>
<evidence type="ECO:0000256" key="2">
    <source>
        <dbReference type="ARBA" id="ARBA00022946"/>
    </source>
</evidence>
<evidence type="ECO:0000313" key="9">
    <source>
        <dbReference type="RefSeq" id="XP_018322991.1"/>
    </source>
</evidence>
<dbReference type="FunCoup" id="A0A1W4WGA9">
    <property type="interactions" value="176"/>
</dbReference>
<proteinExistence type="inferred from homology"/>
<name>A0A1W4WGA9_AGRPL</name>
<sequence length="128" mass="14814">MALLNCINKLQVTVNYALKIQYSNVVGGMLGTIKKKKGKLGPMMEKKVLPVETDPEKLLSYCCGSNIYKTGEDVKLKPDSEYPDWLWSIRTGPPPPLEELDRNSIEYWRRVRKMGMRRNNQLQKLKRT</sequence>
<evidence type="ECO:0000256" key="1">
    <source>
        <dbReference type="ARBA" id="ARBA00004173"/>
    </source>
</evidence>